<proteinExistence type="predicted"/>
<evidence type="ECO:0000256" key="2">
    <source>
        <dbReference type="ARBA" id="ARBA00023125"/>
    </source>
</evidence>
<dbReference type="Gene3D" id="1.10.10.10">
    <property type="entry name" value="Winged helix-like DNA-binding domain superfamily/Winged helix DNA-binding domain"/>
    <property type="match status" value="1"/>
</dbReference>
<gene>
    <name evidence="5" type="ORF">GCM10022222_08830</name>
</gene>
<dbReference type="SUPFAM" id="SSF46785">
    <property type="entry name" value="Winged helix' DNA-binding domain"/>
    <property type="match status" value="1"/>
</dbReference>
<protein>
    <submittedName>
        <fullName evidence="5">FadR/GntR family transcriptional regulator</fullName>
    </submittedName>
</protein>
<organism evidence="5 6">
    <name type="scientific">Amycolatopsis ultiminotia</name>
    <dbReference type="NCBI Taxonomy" id="543629"/>
    <lineage>
        <taxon>Bacteria</taxon>
        <taxon>Bacillati</taxon>
        <taxon>Actinomycetota</taxon>
        <taxon>Actinomycetes</taxon>
        <taxon>Pseudonocardiales</taxon>
        <taxon>Pseudonocardiaceae</taxon>
        <taxon>Amycolatopsis</taxon>
    </lineage>
</organism>
<dbReference type="Pfam" id="PF07729">
    <property type="entry name" value="FCD"/>
    <property type="match status" value="1"/>
</dbReference>
<keyword evidence="3" id="KW-0804">Transcription</keyword>
<dbReference type="PANTHER" id="PTHR43537">
    <property type="entry name" value="TRANSCRIPTIONAL REGULATOR, GNTR FAMILY"/>
    <property type="match status" value="1"/>
</dbReference>
<keyword evidence="6" id="KW-1185">Reference proteome</keyword>
<dbReference type="RefSeq" id="WP_344855494.1">
    <property type="nucleotide sequence ID" value="NZ_BAAAZN010000001.1"/>
</dbReference>
<dbReference type="EMBL" id="BAAAZN010000001">
    <property type="protein sequence ID" value="GAA3528071.1"/>
    <property type="molecule type" value="Genomic_DNA"/>
</dbReference>
<reference evidence="6" key="1">
    <citation type="journal article" date="2019" name="Int. J. Syst. Evol. Microbiol.">
        <title>The Global Catalogue of Microorganisms (GCM) 10K type strain sequencing project: providing services to taxonomists for standard genome sequencing and annotation.</title>
        <authorList>
            <consortium name="The Broad Institute Genomics Platform"/>
            <consortium name="The Broad Institute Genome Sequencing Center for Infectious Disease"/>
            <person name="Wu L."/>
            <person name="Ma J."/>
        </authorList>
    </citation>
    <scope>NUCLEOTIDE SEQUENCE [LARGE SCALE GENOMIC DNA]</scope>
    <source>
        <strain evidence="6">JCM 16898</strain>
    </source>
</reference>
<dbReference type="SUPFAM" id="SSF48008">
    <property type="entry name" value="GntR ligand-binding domain-like"/>
    <property type="match status" value="1"/>
</dbReference>
<dbReference type="PROSITE" id="PS50949">
    <property type="entry name" value="HTH_GNTR"/>
    <property type="match status" value="1"/>
</dbReference>
<dbReference type="CDD" id="cd07377">
    <property type="entry name" value="WHTH_GntR"/>
    <property type="match status" value="1"/>
</dbReference>
<dbReference type="SMART" id="SM00895">
    <property type="entry name" value="FCD"/>
    <property type="match status" value="1"/>
</dbReference>
<dbReference type="InterPro" id="IPR036390">
    <property type="entry name" value="WH_DNA-bd_sf"/>
</dbReference>
<dbReference type="Proteomes" id="UP001500689">
    <property type="component" value="Unassembled WGS sequence"/>
</dbReference>
<accession>A0ABP6V389</accession>
<feature type="domain" description="HTH gntR-type" evidence="4">
    <location>
        <begin position="26"/>
        <end position="96"/>
    </location>
</feature>
<dbReference type="Pfam" id="PF00392">
    <property type="entry name" value="GntR"/>
    <property type="match status" value="1"/>
</dbReference>
<dbReference type="PANTHER" id="PTHR43537:SF5">
    <property type="entry name" value="UXU OPERON TRANSCRIPTIONAL REGULATOR"/>
    <property type="match status" value="1"/>
</dbReference>
<comment type="caution">
    <text evidence="5">The sequence shown here is derived from an EMBL/GenBank/DDBJ whole genome shotgun (WGS) entry which is preliminary data.</text>
</comment>
<keyword evidence="2" id="KW-0238">DNA-binding</keyword>
<dbReference type="InterPro" id="IPR000524">
    <property type="entry name" value="Tscrpt_reg_HTH_GntR"/>
</dbReference>
<dbReference type="InterPro" id="IPR011711">
    <property type="entry name" value="GntR_C"/>
</dbReference>
<sequence>MQQSQPGAAESIGDGRHAFTPVARAKRGYEYIAEQVRDAIATRRYKPGDRLPTEREMAEIFEVSRNGVREAIRSLESSGLVEIRIGVHGGVFVAAGDPQTVSRSVRDLASLGALPPENVLEARILLTSDVLRLACERATEEDLKRIEDDILVTEREVLQPGAQRTFQITRFYRLLAEATHNKVLVILTDSLAQAVHVRLLRGGPPVNRRVGELRRRIVGYIRAGDSESAIGEITRHLIALEESMATAERVIGA</sequence>
<keyword evidence="1" id="KW-0805">Transcription regulation</keyword>
<dbReference type="InterPro" id="IPR036388">
    <property type="entry name" value="WH-like_DNA-bd_sf"/>
</dbReference>
<name>A0ABP6V389_9PSEU</name>
<evidence type="ECO:0000313" key="6">
    <source>
        <dbReference type="Proteomes" id="UP001500689"/>
    </source>
</evidence>
<dbReference type="Gene3D" id="1.20.120.530">
    <property type="entry name" value="GntR ligand-binding domain-like"/>
    <property type="match status" value="1"/>
</dbReference>
<evidence type="ECO:0000256" key="3">
    <source>
        <dbReference type="ARBA" id="ARBA00023163"/>
    </source>
</evidence>
<evidence type="ECO:0000256" key="1">
    <source>
        <dbReference type="ARBA" id="ARBA00023015"/>
    </source>
</evidence>
<evidence type="ECO:0000259" key="4">
    <source>
        <dbReference type="PROSITE" id="PS50949"/>
    </source>
</evidence>
<dbReference type="PRINTS" id="PR00035">
    <property type="entry name" value="HTHGNTR"/>
</dbReference>
<dbReference type="InterPro" id="IPR008920">
    <property type="entry name" value="TF_FadR/GntR_C"/>
</dbReference>
<evidence type="ECO:0000313" key="5">
    <source>
        <dbReference type="EMBL" id="GAA3528071.1"/>
    </source>
</evidence>
<dbReference type="SMART" id="SM00345">
    <property type="entry name" value="HTH_GNTR"/>
    <property type="match status" value="1"/>
</dbReference>